<dbReference type="EMBL" id="JAPWGY010000003">
    <property type="protein sequence ID" value="MCZ4281469.1"/>
    <property type="molecule type" value="Genomic_DNA"/>
</dbReference>
<reference evidence="2" key="1">
    <citation type="submission" date="2022-12" db="EMBL/GenBank/DDBJ databases">
        <title>Bacterial isolates from different developmental stages of Nematostella vectensis.</title>
        <authorList>
            <person name="Fraune S."/>
        </authorList>
    </citation>
    <scope>NUCLEOTIDE SEQUENCE</scope>
    <source>
        <strain evidence="2">G21630-S1</strain>
    </source>
</reference>
<feature type="domain" description="Metallo-beta-lactamase" evidence="1">
    <location>
        <begin position="10"/>
        <end position="74"/>
    </location>
</feature>
<accession>A0ABT4LK38</accession>
<dbReference type="RefSeq" id="WP_269423617.1">
    <property type="nucleotide sequence ID" value="NZ_JAPWGY010000003.1"/>
</dbReference>
<dbReference type="Gene3D" id="3.60.15.10">
    <property type="entry name" value="Ribonuclease Z/Hydroxyacylglutathione hydrolase-like"/>
    <property type="match status" value="1"/>
</dbReference>
<dbReference type="Proteomes" id="UP001069802">
    <property type="component" value="Unassembled WGS sequence"/>
</dbReference>
<dbReference type="SUPFAM" id="SSF56281">
    <property type="entry name" value="Metallo-hydrolase/oxidoreductase"/>
    <property type="match status" value="1"/>
</dbReference>
<dbReference type="InterPro" id="IPR001279">
    <property type="entry name" value="Metallo-B-lactamas"/>
</dbReference>
<evidence type="ECO:0000313" key="3">
    <source>
        <dbReference type="Proteomes" id="UP001069802"/>
    </source>
</evidence>
<dbReference type="Pfam" id="PF00753">
    <property type="entry name" value="Lactamase_B"/>
    <property type="match status" value="1"/>
</dbReference>
<dbReference type="InterPro" id="IPR036866">
    <property type="entry name" value="RibonucZ/Hydroxyglut_hydro"/>
</dbReference>
<proteinExistence type="predicted"/>
<evidence type="ECO:0000313" key="2">
    <source>
        <dbReference type="EMBL" id="MCZ4281469.1"/>
    </source>
</evidence>
<gene>
    <name evidence="2" type="ORF">O4H49_11820</name>
</gene>
<name>A0ABT4LK38_9PROT</name>
<evidence type="ECO:0000259" key="1">
    <source>
        <dbReference type="Pfam" id="PF00753"/>
    </source>
</evidence>
<organism evidence="2 3">
    <name type="scientific">Kiloniella laminariae</name>
    <dbReference type="NCBI Taxonomy" id="454162"/>
    <lineage>
        <taxon>Bacteria</taxon>
        <taxon>Pseudomonadati</taxon>
        <taxon>Pseudomonadota</taxon>
        <taxon>Alphaproteobacteria</taxon>
        <taxon>Rhodospirillales</taxon>
        <taxon>Kiloniellaceae</taxon>
        <taxon>Kiloniella</taxon>
    </lineage>
</organism>
<keyword evidence="3" id="KW-1185">Reference proteome</keyword>
<sequence>MKDKLTALPVRGDSFVLQRAGRTIMVDSGWEGLELAKSLDSYLPEVDKINIAVCTHNDMDHAGGFTSLLDHWSPCFTGTSDDLIEEFWLPGKWVEVVPDLLTKAHEFADCLIQELDDFIEDNPNLALDIKGSNSADDFFYSPEKSYQGKYQAEVNLQKGADYSKKEDATQQDLQESEWMEDLRALAEDIIAEEAASLRALANARARVRYRKRKNKISPAFSEFWLSLIDAADRIRKIAHTAIKYSIKIRWFDFDEFLNLGDSSGGVPNILIPVNAVEQTPIPTGFSLGHILFLSMHNRKCLSFFSPPNTSQIAQFCPGVLFCGDSPMGSGRDYKNSFLSSLKSPQWPWLPVYVTAPHHGSESNAVAYDHISNWLGNNEIVWLRSGGGAKHPGTTYRTLSQGIRLCTHCPRKNLPKALIDITFKYGITWPFSPILQVGHKCNC</sequence>
<protein>
    <recommendedName>
        <fullName evidence="1">Metallo-beta-lactamase domain-containing protein</fullName>
    </recommendedName>
</protein>
<comment type="caution">
    <text evidence="2">The sequence shown here is derived from an EMBL/GenBank/DDBJ whole genome shotgun (WGS) entry which is preliminary data.</text>
</comment>